<dbReference type="WBParaSite" id="ACAC_0000092601-mRNA-1">
    <property type="protein sequence ID" value="ACAC_0000092601-mRNA-1"/>
    <property type="gene ID" value="ACAC_0000092601"/>
</dbReference>
<evidence type="ECO:0000313" key="1">
    <source>
        <dbReference type="Proteomes" id="UP000035642"/>
    </source>
</evidence>
<name>A0A0K0CUL6_ANGCA</name>
<evidence type="ECO:0000313" key="2">
    <source>
        <dbReference type="WBParaSite" id="ACAC_0000092601-mRNA-1"/>
    </source>
</evidence>
<dbReference type="Proteomes" id="UP000035642">
    <property type="component" value="Unassembled WGS sequence"/>
</dbReference>
<sequence>MIVASCSHPCIFRPNLVRIHLLPGFSLCVRTKSGCQFGQLPKLIEYSRDYAHMRQLSSSYLTMSRMSTTMGAVVVDGRSLVVAIYGVAVRPAPAGHYLRHCPPQPTTEYDVQQLLLHMDKYANETYPPRFPPDITCFRPSRFSD</sequence>
<reference evidence="2" key="2">
    <citation type="submission" date="2017-02" db="UniProtKB">
        <authorList>
            <consortium name="WormBaseParasite"/>
        </authorList>
    </citation>
    <scope>IDENTIFICATION</scope>
</reference>
<keyword evidence="1" id="KW-1185">Reference proteome</keyword>
<protein>
    <submittedName>
        <fullName evidence="2">Profilin</fullName>
    </submittedName>
</protein>
<dbReference type="AlphaFoldDB" id="A0A0K0CUL6"/>
<organism evidence="1 2">
    <name type="scientific">Angiostrongylus cantonensis</name>
    <name type="common">Rat lungworm</name>
    <dbReference type="NCBI Taxonomy" id="6313"/>
    <lineage>
        <taxon>Eukaryota</taxon>
        <taxon>Metazoa</taxon>
        <taxon>Ecdysozoa</taxon>
        <taxon>Nematoda</taxon>
        <taxon>Chromadorea</taxon>
        <taxon>Rhabditida</taxon>
        <taxon>Rhabditina</taxon>
        <taxon>Rhabditomorpha</taxon>
        <taxon>Strongyloidea</taxon>
        <taxon>Metastrongylidae</taxon>
        <taxon>Angiostrongylus</taxon>
    </lineage>
</organism>
<proteinExistence type="predicted"/>
<reference evidence="1" key="1">
    <citation type="submission" date="2012-09" db="EMBL/GenBank/DDBJ databases">
        <authorList>
            <person name="Martin A.A."/>
        </authorList>
    </citation>
    <scope>NUCLEOTIDE SEQUENCE</scope>
</reference>
<accession>A0A0K0CUL6</accession>